<dbReference type="SMART" id="SM00205">
    <property type="entry name" value="THN"/>
    <property type="match status" value="1"/>
</dbReference>
<organism evidence="3 4">
    <name type="scientific">Panagrellus redivivus</name>
    <name type="common">Microworm</name>
    <dbReference type="NCBI Taxonomy" id="6233"/>
    <lineage>
        <taxon>Eukaryota</taxon>
        <taxon>Metazoa</taxon>
        <taxon>Ecdysozoa</taxon>
        <taxon>Nematoda</taxon>
        <taxon>Chromadorea</taxon>
        <taxon>Rhabditida</taxon>
        <taxon>Tylenchina</taxon>
        <taxon>Panagrolaimomorpha</taxon>
        <taxon>Panagrolaimoidea</taxon>
        <taxon>Panagrolaimidae</taxon>
        <taxon>Panagrellus</taxon>
    </lineage>
</organism>
<reference evidence="3" key="1">
    <citation type="journal article" date="2013" name="Genetics">
        <title>The draft genome and transcriptome of Panagrellus redivivus are shaped by the harsh demands of a free-living lifestyle.</title>
        <authorList>
            <person name="Srinivasan J."/>
            <person name="Dillman A.R."/>
            <person name="Macchietto M.G."/>
            <person name="Heikkinen L."/>
            <person name="Lakso M."/>
            <person name="Fracchia K.M."/>
            <person name="Antoshechkin I."/>
            <person name="Mortazavi A."/>
            <person name="Wong G."/>
            <person name="Sternberg P.W."/>
        </authorList>
    </citation>
    <scope>NUCLEOTIDE SEQUENCE [LARGE SCALE GENOMIC DNA]</scope>
    <source>
        <strain evidence="3">MT8872</strain>
    </source>
</reference>
<evidence type="ECO:0000313" key="4">
    <source>
        <dbReference type="WBParaSite" id="Pan_g3564.t1"/>
    </source>
</evidence>
<evidence type="ECO:0000256" key="2">
    <source>
        <dbReference type="SAM" id="SignalP"/>
    </source>
</evidence>
<keyword evidence="1" id="KW-1015">Disulfide bond</keyword>
<feature type="disulfide bond" evidence="1">
    <location>
        <begin position="150"/>
        <end position="165"/>
    </location>
</feature>
<dbReference type="AlphaFoldDB" id="A0A7E4VXD8"/>
<keyword evidence="2" id="KW-0732">Signal</keyword>
<feature type="disulfide bond" evidence="1">
    <location>
        <begin position="73"/>
        <end position="79"/>
    </location>
</feature>
<name>A0A7E4VXD8_PANRE</name>
<accession>A0A7E4VXD8</accession>
<dbReference type="Gene3D" id="2.60.110.10">
    <property type="entry name" value="Thaumatin"/>
    <property type="match status" value="1"/>
</dbReference>
<sequence length="229" mass="25560">MAIKAILLLTLLVVVSGREIKLINYCPYEIWPGWWGQNGIPDGGGTTLRSGLSRSIHVPDDWRAGRIWARTGCDGNFNCDTGGCGNSERCDGRTGEGGVTLAEFTFKQNGPRDHYDISLVDGYNVQMKIKPMGGNCREVGHCTENLLHSCPNELKVHRNGRTVKCESACTKFHNPEYCCSGNHNKPETCGPTHFSRFFKDRCHDSYSYAYDDGSSLFTCENVNYEVHFC</sequence>
<feature type="disulfide bond" evidence="1">
    <location>
        <begin position="179"/>
        <end position="189"/>
    </location>
</feature>
<feature type="disulfide bond" evidence="1">
    <location>
        <begin position="169"/>
        <end position="178"/>
    </location>
</feature>
<feature type="disulfide bond" evidence="1">
    <location>
        <begin position="142"/>
        <end position="202"/>
    </location>
</feature>
<dbReference type="Pfam" id="PF00314">
    <property type="entry name" value="Thaumatin"/>
    <property type="match status" value="1"/>
</dbReference>
<evidence type="ECO:0000313" key="3">
    <source>
        <dbReference type="Proteomes" id="UP000492821"/>
    </source>
</evidence>
<feature type="disulfide bond" evidence="1">
    <location>
        <begin position="84"/>
        <end position="90"/>
    </location>
</feature>
<dbReference type="Proteomes" id="UP000492821">
    <property type="component" value="Unassembled WGS sequence"/>
</dbReference>
<feature type="signal peptide" evidence="2">
    <location>
        <begin position="1"/>
        <end position="17"/>
    </location>
</feature>
<feature type="disulfide bond" evidence="1">
    <location>
        <begin position="26"/>
        <end position="229"/>
    </location>
</feature>
<feature type="disulfide bond" evidence="1">
    <location>
        <begin position="136"/>
        <end position="219"/>
    </location>
</feature>
<dbReference type="WBParaSite" id="Pan_g3564.t1">
    <property type="protein sequence ID" value="Pan_g3564.t1"/>
    <property type="gene ID" value="Pan_g3564"/>
</dbReference>
<dbReference type="PANTHER" id="PTHR31013">
    <property type="entry name" value="THAUMATIN FAMILY PROTEIN-RELATED"/>
    <property type="match status" value="1"/>
</dbReference>
<protein>
    <submittedName>
        <fullName evidence="4">Thaumatin-like protein</fullName>
    </submittedName>
</protein>
<dbReference type="PIRSF" id="PIRSF002703">
    <property type="entry name" value="Thaumatin"/>
    <property type="match status" value="1"/>
</dbReference>
<evidence type="ECO:0000256" key="1">
    <source>
        <dbReference type="PIRSR" id="PIRSR002703-1"/>
    </source>
</evidence>
<dbReference type="SUPFAM" id="SSF49870">
    <property type="entry name" value="Osmotin, thaumatin-like protein"/>
    <property type="match status" value="1"/>
</dbReference>
<dbReference type="FunFam" id="2.60.110.10:FF:000004">
    <property type="entry name" value="THAUMATIN-LIKE PROTEIN 1"/>
    <property type="match status" value="1"/>
</dbReference>
<proteinExistence type="predicted"/>
<dbReference type="PRINTS" id="PR00347">
    <property type="entry name" value="THAUMATIN"/>
</dbReference>
<keyword evidence="3" id="KW-1185">Reference proteome</keyword>
<reference evidence="4" key="2">
    <citation type="submission" date="2020-10" db="UniProtKB">
        <authorList>
            <consortium name="WormBaseParasite"/>
        </authorList>
    </citation>
    <scope>IDENTIFICATION</scope>
</reference>
<dbReference type="InterPro" id="IPR001938">
    <property type="entry name" value="Thaumatin"/>
</dbReference>
<dbReference type="PANTHER" id="PTHR31013:SF2">
    <property type="entry name" value="THAUMATIN-LIKE PROTEIN"/>
    <property type="match status" value="1"/>
</dbReference>
<dbReference type="PROSITE" id="PS51367">
    <property type="entry name" value="THAUMATIN_2"/>
    <property type="match status" value="1"/>
</dbReference>
<dbReference type="InterPro" id="IPR037176">
    <property type="entry name" value="Osmotin/thaumatin-like_sf"/>
</dbReference>
<feature type="chain" id="PRO_5028986536" evidence="2">
    <location>
        <begin position="18"/>
        <end position="229"/>
    </location>
</feature>